<evidence type="ECO:0000259" key="1">
    <source>
        <dbReference type="PROSITE" id="PS51819"/>
    </source>
</evidence>
<dbReference type="InterPro" id="IPR029068">
    <property type="entry name" value="Glyas_Bleomycin-R_OHBP_Dase"/>
</dbReference>
<feature type="domain" description="VOC" evidence="1">
    <location>
        <begin position="2"/>
        <end position="127"/>
    </location>
</feature>
<gene>
    <name evidence="2" type="ORF">N801_07640</name>
</gene>
<proteinExistence type="predicted"/>
<dbReference type="SMR" id="A0A0A0JXH9"/>
<dbReference type="PROSITE" id="PS51819">
    <property type="entry name" value="VOC"/>
    <property type="match status" value="1"/>
</dbReference>
<dbReference type="SUPFAM" id="SSF54593">
    <property type="entry name" value="Glyoxalase/Bleomycin resistance protein/Dihydroxybiphenyl dioxygenase"/>
    <property type="match status" value="1"/>
</dbReference>
<evidence type="ECO:0000313" key="2">
    <source>
        <dbReference type="EMBL" id="KGN41414.1"/>
    </source>
</evidence>
<organism evidence="2 3">
    <name type="scientific">Knoellia aerolata DSM 18566</name>
    <dbReference type="NCBI Taxonomy" id="1385519"/>
    <lineage>
        <taxon>Bacteria</taxon>
        <taxon>Bacillati</taxon>
        <taxon>Actinomycetota</taxon>
        <taxon>Actinomycetes</taxon>
        <taxon>Micrococcales</taxon>
        <taxon>Intrasporangiaceae</taxon>
        <taxon>Knoellia</taxon>
    </lineage>
</organism>
<dbReference type="InterPro" id="IPR037523">
    <property type="entry name" value="VOC_core"/>
</dbReference>
<sequence length="129" mass="13916">MIGDHTPVPTLGVRDIGSAREFYEGTLGLTPGRDMPGGVEYRAGSGGIFVYESEFAGTNKATAMMFELPEDAFDTQVADLRAKGVAFQTYDLPETQWDDGVATMMDGGFRSVWFEDPDGNIFNLGTGMG</sequence>
<protein>
    <submittedName>
        <fullName evidence="2">Glyoxalase</fullName>
    </submittedName>
</protein>
<dbReference type="Gene3D" id="3.10.180.10">
    <property type="entry name" value="2,3-Dihydroxybiphenyl 1,2-Dioxygenase, domain 1"/>
    <property type="match status" value="1"/>
</dbReference>
<dbReference type="OrthoDB" id="9804907at2"/>
<name>A0A0A0JXH9_9MICO</name>
<dbReference type="RefSeq" id="WP_035936444.1">
    <property type="nucleotide sequence ID" value="NZ_AVPL01000018.1"/>
</dbReference>
<dbReference type="Pfam" id="PF00903">
    <property type="entry name" value="Glyoxalase"/>
    <property type="match status" value="1"/>
</dbReference>
<reference evidence="2 3" key="1">
    <citation type="submission" date="2013-08" db="EMBL/GenBank/DDBJ databases">
        <title>The genome sequence of Knoellia aerolata.</title>
        <authorList>
            <person name="Zhu W."/>
            <person name="Wang G."/>
        </authorList>
    </citation>
    <scope>NUCLEOTIDE SEQUENCE [LARGE SCALE GENOMIC DNA]</scope>
    <source>
        <strain evidence="2 3">DSM 18566</strain>
    </source>
</reference>
<accession>A0A0A0JXH9</accession>
<dbReference type="eggNOG" id="COG0346">
    <property type="taxonomic scope" value="Bacteria"/>
</dbReference>
<comment type="caution">
    <text evidence="2">The sequence shown here is derived from an EMBL/GenBank/DDBJ whole genome shotgun (WGS) entry which is preliminary data.</text>
</comment>
<keyword evidence="3" id="KW-1185">Reference proteome</keyword>
<dbReference type="EMBL" id="AVPL01000018">
    <property type="protein sequence ID" value="KGN41414.1"/>
    <property type="molecule type" value="Genomic_DNA"/>
</dbReference>
<dbReference type="InterPro" id="IPR004360">
    <property type="entry name" value="Glyas_Fos-R_dOase_dom"/>
</dbReference>
<evidence type="ECO:0000313" key="3">
    <source>
        <dbReference type="Proteomes" id="UP000030013"/>
    </source>
</evidence>
<dbReference type="STRING" id="1385519.N801_07640"/>
<dbReference type="Proteomes" id="UP000030013">
    <property type="component" value="Unassembled WGS sequence"/>
</dbReference>
<dbReference type="AlphaFoldDB" id="A0A0A0JXH9"/>